<keyword evidence="1" id="KW-0175">Coiled coil</keyword>
<feature type="coiled-coil region" evidence="1">
    <location>
        <begin position="486"/>
        <end position="520"/>
    </location>
</feature>
<accession>A0A6L2JBU4</accession>
<dbReference type="SUPFAM" id="SSF57997">
    <property type="entry name" value="Tropomyosin"/>
    <property type="match status" value="1"/>
</dbReference>
<protein>
    <recommendedName>
        <fullName evidence="3">C2 NT-type domain-containing protein</fullName>
    </recommendedName>
</protein>
<feature type="region of interest" description="Disordered" evidence="2">
    <location>
        <begin position="252"/>
        <end position="299"/>
    </location>
</feature>
<dbReference type="EMBL" id="BKCJ010000464">
    <property type="protein sequence ID" value="GEU33435.1"/>
    <property type="molecule type" value="Genomic_DNA"/>
</dbReference>
<feature type="region of interest" description="Disordered" evidence="2">
    <location>
        <begin position="454"/>
        <end position="474"/>
    </location>
</feature>
<dbReference type="Gene3D" id="1.20.5.170">
    <property type="match status" value="1"/>
</dbReference>
<dbReference type="PROSITE" id="PS51840">
    <property type="entry name" value="C2_NT"/>
    <property type="match status" value="1"/>
</dbReference>
<dbReference type="PANTHER" id="PTHR47270">
    <property type="entry name" value="PROTEIN MLP1-LIKE"/>
    <property type="match status" value="1"/>
</dbReference>
<comment type="caution">
    <text evidence="4">The sequence shown here is derived from an EMBL/GenBank/DDBJ whole genome shotgun (WGS) entry which is preliminary data.</text>
</comment>
<gene>
    <name evidence="4" type="ORF">Tci_005413</name>
</gene>
<feature type="compositionally biased region" description="Polar residues" evidence="2">
    <location>
        <begin position="255"/>
        <end position="288"/>
    </location>
</feature>
<evidence type="ECO:0000313" key="4">
    <source>
        <dbReference type="EMBL" id="GEU33435.1"/>
    </source>
</evidence>
<sequence length="1489" mass="167977">MMKHKIMNRFHKRNSSSPLDFKSDDKLQFKFSSLQALQVPAGWDKLTLSLICVESDKTVTKTGRASVWNGNCRWTETLSESIWLSQGDSSKQLQQCLYKLLVSKGSTRSSILGEVTVNLSNYLTSEASHPVALPLIKCDHGTLLQVAIQCVTPQANLRWRESNSFGGDVNSDYSDLDSISEAADTTNTTNIGSSTTNSIPDTSHGRGLGSRETSSSTVRSHHSFDSMEDSFGRESSISNLSEVAVDLIGKPEPVASQSSTPYSSVNAYESPKSSRSPFSPGSGKNSLNRRQDSGIRASPLRSFGSSEFVLDEEITAEELRAEVRTWERNARKLKVDLDLSRNETINQTKNLENVTMELSALQTECKGLRDEIKHLKVLLGESAGKQRDAASLKVQVQDKNDIQAELEEEIRFQKDLNNTLALQLHKTQESNVELVSVLQELEETIDKQRLEIKSLGASGRPTGDSDHEDSPLEAPKADLLMQVDDRSKLELELQKFQGSQKELESTIQYLEKTLEEKNLEIELERDLKTQMLLNSESEWTKKLSLKDEEILKLEGRLSEAVAAPVSTETEYRKIETPDLVEEVKVLKEKVLELERDCNELTDENLDLFYKLKESGKDLSTSIQGSESPSVKDSEVGNTAARYLQIRCNDLDSKCIKLEAQLSDLQLVNSRLEENLEVTQKELNDTKESHILGSKKLKELESCNQELELQLTELEEDNLDLSGRISGLEPQLRYLTDARESSHLEAEHSESQVVKLQAEIERLENEVETIRVDTRQKVEDMQKRWLEAQEECEFLKKANPKLQSTTENLMEECSLQKSNSELRQQRSELHNRCRDLETKLSESLDNFSKVSKNLEDLEENLSSMLDEIASKEKLLDSELDGLHVQFKEHTENCTSSERLLNQMYREKVVEVEKLQQEVEHLSTQISATHDERERMASEAVLEVHVLRAEKDKMEKNIVEIEGKLGLSEQMLDTVQVEYEETILELKGQLATSQQNHGVLAANHEKLIELLENTRSSEEKLKNTVGELSANLKSCEYQNVQLTEEISNLKDQMQKIPILRDEILALKNSLNDVKYENERPEASSHMISEDFQQLKQDNAALVEKASSMQNMVIELEEHKRNKIVLEEKLLRLEGDLTAREVLGAQDAELKNEVGRLKRSNSQLQWKIDRLQEENDEYMKKIEVLEDQKNGLKSDGNELATSNTDLSNGSYSTSSPHDDLKSTEDVEANTVDESSRIQSLESALAEALEANEMYKLQLKSFISEQNVRQSEIPAELQVQNEAINKESKHNTSSLEIELNELQERYLHMSLKYAEVEAQREELVLKLKAVGPGRSWGFLDSGDKKKKKEGVSSTPSDEFPVLSGLTTANPFDVLNGNGADMGESETQQKVSDHVNSGLNKIKDASKPSSSNSRYGDGNKDMNVRSPLVLKKWDVINDYDTTDDEAGFTSSVGGGNQLEDEDSDFYVGYEDQVVDLHGALKEYRDFMLSMSGKK</sequence>
<name>A0A6L2JBU4_TANCI</name>
<feature type="region of interest" description="Disordered" evidence="2">
    <location>
        <begin position="1189"/>
        <end position="1225"/>
    </location>
</feature>
<feature type="compositionally biased region" description="Polar residues" evidence="2">
    <location>
        <begin position="1196"/>
        <end position="1212"/>
    </location>
</feature>
<evidence type="ECO:0000259" key="3">
    <source>
        <dbReference type="PROSITE" id="PS51840"/>
    </source>
</evidence>
<organism evidence="4">
    <name type="scientific">Tanacetum cinerariifolium</name>
    <name type="common">Dalmatian daisy</name>
    <name type="synonym">Chrysanthemum cinerariifolium</name>
    <dbReference type="NCBI Taxonomy" id="118510"/>
    <lineage>
        <taxon>Eukaryota</taxon>
        <taxon>Viridiplantae</taxon>
        <taxon>Streptophyta</taxon>
        <taxon>Embryophyta</taxon>
        <taxon>Tracheophyta</taxon>
        <taxon>Spermatophyta</taxon>
        <taxon>Magnoliopsida</taxon>
        <taxon>eudicotyledons</taxon>
        <taxon>Gunneridae</taxon>
        <taxon>Pentapetalae</taxon>
        <taxon>asterids</taxon>
        <taxon>campanulids</taxon>
        <taxon>Asterales</taxon>
        <taxon>Asteraceae</taxon>
        <taxon>Asteroideae</taxon>
        <taxon>Anthemideae</taxon>
        <taxon>Anthemidinae</taxon>
        <taxon>Tanacetum</taxon>
    </lineage>
</organism>
<feature type="coiled-coil region" evidence="1">
    <location>
        <begin position="999"/>
        <end position="1050"/>
    </location>
</feature>
<proteinExistence type="predicted"/>
<dbReference type="PANTHER" id="PTHR47270:SF8">
    <property type="entry name" value="NT-TYPE C2 DOMAIN-CONTAINING PROTEIN"/>
    <property type="match status" value="1"/>
</dbReference>
<feature type="compositionally biased region" description="Polar residues" evidence="2">
    <location>
        <begin position="1380"/>
        <end position="1394"/>
    </location>
</feature>
<reference evidence="4" key="1">
    <citation type="journal article" date="2019" name="Sci. Rep.">
        <title>Draft genome of Tanacetum cinerariifolium, the natural source of mosquito coil.</title>
        <authorList>
            <person name="Yamashiro T."/>
            <person name="Shiraishi A."/>
            <person name="Satake H."/>
            <person name="Nakayama K."/>
        </authorList>
    </citation>
    <scope>NUCLEOTIDE SEQUENCE</scope>
</reference>
<feature type="region of interest" description="Disordered" evidence="2">
    <location>
        <begin position="185"/>
        <end position="232"/>
    </location>
</feature>
<feature type="coiled-coil region" evidence="1">
    <location>
        <begin position="903"/>
        <end position="962"/>
    </location>
</feature>
<feature type="region of interest" description="Disordered" evidence="2">
    <location>
        <begin position="1334"/>
        <end position="1416"/>
    </location>
</feature>
<evidence type="ECO:0000256" key="2">
    <source>
        <dbReference type="SAM" id="MobiDB-lite"/>
    </source>
</evidence>
<feature type="coiled-coil region" evidence="1">
    <location>
        <begin position="1281"/>
        <end position="1315"/>
    </location>
</feature>
<feature type="compositionally biased region" description="Low complexity" evidence="2">
    <location>
        <begin position="185"/>
        <end position="199"/>
    </location>
</feature>
<feature type="coiled-coil region" evidence="1">
    <location>
        <begin position="654"/>
        <end position="873"/>
    </location>
</feature>
<dbReference type="InterPro" id="IPR019448">
    <property type="entry name" value="NT-C2"/>
</dbReference>
<evidence type="ECO:0000256" key="1">
    <source>
        <dbReference type="SAM" id="Coils"/>
    </source>
</evidence>
<feature type="domain" description="C2 NT-type" evidence="3">
    <location>
        <begin position="17"/>
        <end position="152"/>
    </location>
</feature>
<dbReference type="Pfam" id="PF10358">
    <property type="entry name" value="NT-C2"/>
    <property type="match status" value="1"/>
</dbReference>